<sequence>MVTSQSRPMCWYSRNVPCRRKGMGVFTCVVASV</sequence>
<dbReference type="AlphaFoldDB" id="A0A0E9URS4"/>
<dbReference type="EMBL" id="GBXM01040003">
    <property type="protein sequence ID" value="JAH68574.1"/>
    <property type="molecule type" value="Transcribed_RNA"/>
</dbReference>
<protein>
    <submittedName>
        <fullName evidence="1">Uncharacterized protein</fullName>
    </submittedName>
</protein>
<accession>A0A0E9URS4</accession>
<reference evidence="1" key="2">
    <citation type="journal article" date="2015" name="Fish Shellfish Immunol.">
        <title>Early steps in the European eel (Anguilla anguilla)-Vibrio vulnificus interaction in the gills: Role of the RtxA13 toxin.</title>
        <authorList>
            <person name="Callol A."/>
            <person name="Pajuelo D."/>
            <person name="Ebbesson L."/>
            <person name="Teles M."/>
            <person name="MacKenzie S."/>
            <person name="Amaro C."/>
        </authorList>
    </citation>
    <scope>NUCLEOTIDE SEQUENCE</scope>
</reference>
<reference evidence="1" key="1">
    <citation type="submission" date="2014-11" db="EMBL/GenBank/DDBJ databases">
        <authorList>
            <person name="Amaro Gonzalez C."/>
        </authorList>
    </citation>
    <scope>NUCLEOTIDE SEQUENCE</scope>
</reference>
<proteinExistence type="predicted"/>
<evidence type="ECO:0000313" key="1">
    <source>
        <dbReference type="EMBL" id="JAH68574.1"/>
    </source>
</evidence>
<name>A0A0E9URS4_ANGAN</name>
<organism evidence="1">
    <name type="scientific">Anguilla anguilla</name>
    <name type="common">European freshwater eel</name>
    <name type="synonym">Muraena anguilla</name>
    <dbReference type="NCBI Taxonomy" id="7936"/>
    <lineage>
        <taxon>Eukaryota</taxon>
        <taxon>Metazoa</taxon>
        <taxon>Chordata</taxon>
        <taxon>Craniata</taxon>
        <taxon>Vertebrata</taxon>
        <taxon>Euteleostomi</taxon>
        <taxon>Actinopterygii</taxon>
        <taxon>Neopterygii</taxon>
        <taxon>Teleostei</taxon>
        <taxon>Anguilliformes</taxon>
        <taxon>Anguillidae</taxon>
        <taxon>Anguilla</taxon>
    </lineage>
</organism>